<sequence length="150" mass="17139">MLSILEVIVLNDEDDFKPPQVLQNQADKWAFLMHPPLKKINSTINHSSEKQETNSAALSGRPRKLPVVIVSEQDKMSENRNFARTSTSEHLTNAEIMEKADHLLSAVFKHKKYKTAIQKQAIYTIARSEPIFSFYLCMNNTYILSINGFV</sequence>
<evidence type="ECO:0000313" key="1">
    <source>
        <dbReference type="EMBL" id="VDM11195.1"/>
    </source>
</evidence>
<gene>
    <name evidence="1" type="ORF">WBA_LOCUS4581</name>
</gene>
<dbReference type="AlphaFoldDB" id="A0A3P7FPJ0"/>
<organism evidence="1 2">
    <name type="scientific">Wuchereria bancrofti</name>
    <dbReference type="NCBI Taxonomy" id="6293"/>
    <lineage>
        <taxon>Eukaryota</taxon>
        <taxon>Metazoa</taxon>
        <taxon>Ecdysozoa</taxon>
        <taxon>Nematoda</taxon>
        <taxon>Chromadorea</taxon>
        <taxon>Rhabditida</taxon>
        <taxon>Spirurina</taxon>
        <taxon>Spiruromorpha</taxon>
        <taxon>Filarioidea</taxon>
        <taxon>Onchocercidae</taxon>
        <taxon>Wuchereria</taxon>
    </lineage>
</organism>
<dbReference type="Proteomes" id="UP000270924">
    <property type="component" value="Unassembled WGS sequence"/>
</dbReference>
<dbReference type="InParanoid" id="A0A3P7FPJ0"/>
<proteinExistence type="predicted"/>
<reference evidence="1 2" key="1">
    <citation type="submission" date="2018-11" db="EMBL/GenBank/DDBJ databases">
        <authorList>
            <consortium name="Pathogen Informatics"/>
        </authorList>
    </citation>
    <scope>NUCLEOTIDE SEQUENCE [LARGE SCALE GENOMIC DNA]</scope>
</reference>
<dbReference type="EMBL" id="UYWW01001945">
    <property type="protein sequence ID" value="VDM11195.1"/>
    <property type="molecule type" value="Genomic_DNA"/>
</dbReference>
<evidence type="ECO:0000313" key="2">
    <source>
        <dbReference type="Proteomes" id="UP000270924"/>
    </source>
</evidence>
<accession>A0A3P7FPJ0</accession>
<name>A0A3P7FPJ0_WUCBA</name>
<protein>
    <submittedName>
        <fullName evidence="1">Uncharacterized protein</fullName>
    </submittedName>
</protein>
<keyword evidence="2" id="KW-1185">Reference proteome</keyword>